<dbReference type="EMBL" id="JBJQOH010000002">
    <property type="protein sequence ID" value="KAL3698865.1"/>
    <property type="molecule type" value="Genomic_DNA"/>
</dbReference>
<keyword evidence="3" id="KW-1185">Reference proteome</keyword>
<feature type="coiled-coil region" evidence="1">
    <location>
        <begin position="92"/>
        <end position="126"/>
    </location>
</feature>
<evidence type="ECO:0000256" key="1">
    <source>
        <dbReference type="SAM" id="Coils"/>
    </source>
</evidence>
<keyword evidence="1" id="KW-0175">Coiled coil</keyword>
<sequence length="134" mass="15290">MEFPPEDAEELIDLTVSKIVETAEEGQSSKHNSAAPASTTIEVYRPPGALQTLDDARGFVTLEEMSLLEPDKYSSDAKNAFAETEVVWDAERGELIAERERLRSELEEAQFREEVLRQERWQAQEEAMQAEMRE</sequence>
<comment type="caution">
    <text evidence="2">The sequence shown here is derived from an EMBL/GenBank/DDBJ whole genome shotgun (WGS) entry which is preliminary data.</text>
</comment>
<accession>A0ABD3I578</accession>
<gene>
    <name evidence="2" type="ORF">R1sor_012941</name>
</gene>
<protein>
    <submittedName>
        <fullName evidence="2">Uncharacterized protein</fullName>
    </submittedName>
</protein>
<dbReference type="AlphaFoldDB" id="A0ABD3I578"/>
<name>A0ABD3I578_9MARC</name>
<dbReference type="Proteomes" id="UP001633002">
    <property type="component" value="Unassembled WGS sequence"/>
</dbReference>
<reference evidence="2 3" key="1">
    <citation type="submission" date="2024-09" db="EMBL/GenBank/DDBJ databases">
        <title>Chromosome-scale assembly of Riccia sorocarpa.</title>
        <authorList>
            <person name="Paukszto L."/>
        </authorList>
    </citation>
    <scope>NUCLEOTIDE SEQUENCE [LARGE SCALE GENOMIC DNA]</scope>
    <source>
        <strain evidence="2">LP-2024</strain>
        <tissue evidence="2">Aerial parts of the thallus</tissue>
    </source>
</reference>
<organism evidence="2 3">
    <name type="scientific">Riccia sorocarpa</name>
    <dbReference type="NCBI Taxonomy" id="122646"/>
    <lineage>
        <taxon>Eukaryota</taxon>
        <taxon>Viridiplantae</taxon>
        <taxon>Streptophyta</taxon>
        <taxon>Embryophyta</taxon>
        <taxon>Marchantiophyta</taxon>
        <taxon>Marchantiopsida</taxon>
        <taxon>Marchantiidae</taxon>
        <taxon>Marchantiales</taxon>
        <taxon>Ricciaceae</taxon>
        <taxon>Riccia</taxon>
    </lineage>
</organism>
<proteinExistence type="predicted"/>
<evidence type="ECO:0000313" key="2">
    <source>
        <dbReference type="EMBL" id="KAL3698865.1"/>
    </source>
</evidence>
<evidence type="ECO:0000313" key="3">
    <source>
        <dbReference type="Proteomes" id="UP001633002"/>
    </source>
</evidence>